<dbReference type="EMBL" id="CP024614">
    <property type="protein sequence ID" value="AUS52393.1"/>
    <property type="molecule type" value="Genomic_DNA"/>
</dbReference>
<organism evidence="2 3">
    <name type="scientific">Mycobacterium tuberculosis</name>
    <dbReference type="NCBI Taxonomy" id="1773"/>
    <lineage>
        <taxon>Bacteria</taxon>
        <taxon>Bacillati</taxon>
        <taxon>Actinomycetota</taxon>
        <taxon>Actinomycetes</taxon>
        <taxon>Mycobacteriales</taxon>
        <taxon>Mycobacteriaceae</taxon>
        <taxon>Mycobacterium</taxon>
        <taxon>Mycobacterium tuberculosis complex</taxon>
    </lineage>
</organism>
<dbReference type="Proteomes" id="UP000236349">
    <property type="component" value="Chromosome"/>
</dbReference>
<dbReference type="AlphaFoldDB" id="A0A2I7WBU4"/>
<feature type="compositionally biased region" description="Basic and acidic residues" evidence="1">
    <location>
        <begin position="9"/>
        <end position="36"/>
    </location>
</feature>
<accession>A0A2I7WBU4</accession>
<proteinExistence type="predicted"/>
<evidence type="ECO:0000256" key="1">
    <source>
        <dbReference type="SAM" id="MobiDB-lite"/>
    </source>
</evidence>
<protein>
    <submittedName>
        <fullName evidence="2">Uncharacterized protein</fullName>
    </submittedName>
</protein>
<name>A0A2I7WBU4_MYCTX</name>
<evidence type="ECO:0000313" key="3">
    <source>
        <dbReference type="Proteomes" id="UP000236349"/>
    </source>
</evidence>
<reference evidence="2 3" key="1">
    <citation type="submission" date="2017-10" db="EMBL/GenBank/DDBJ databases">
        <title>Clinical isolate obtained from a human patient with meningeal tuberculosis in michoacan, Mexico.</title>
        <authorList>
            <person name="Guillen-Nepita A.L."/>
            <person name="Negrete-Paz A.M."/>
            <person name="Vazquez-Marrufo G."/>
            <person name="Cruz-Hernandez A."/>
            <person name="Fresia P."/>
            <person name="Naya H."/>
            <person name="Vazquez-Garciduenas M.S."/>
        </authorList>
    </citation>
    <scope>NUCLEOTIDE SEQUENCE [LARGE SCALE GENOMIC DNA]</scope>
    <source>
        <strain evidence="3">Beijing/MYC004</strain>
    </source>
</reference>
<sequence>MSECAAIVTRREDREMGKQGDRKARKQRAQEREQHRRQASANREP</sequence>
<gene>
    <name evidence="2" type="ORF">CAB90_03577</name>
</gene>
<feature type="region of interest" description="Disordered" evidence="1">
    <location>
        <begin position="1"/>
        <end position="45"/>
    </location>
</feature>
<evidence type="ECO:0000313" key="2">
    <source>
        <dbReference type="EMBL" id="AUS52393.1"/>
    </source>
</evidence>